<sequence>MTRATFASAQPGGVGTRSGGQARERARQGLYRLAGSLPARYQCGMDFGYADPQAEKVLRTFIRNGHLVRFPAKRGRRRILLEHIAASFEPGRRFPEKEVDVVLRAWCDGGATDYVTLRRYLVDEDLLSRENGHYWRTGGWVA</sequence>
<evidence type="ECO:0000256" key="1">
    <source>
        <dbReference type="SAM" id="MobiDB-lite"/>
    </source>
</evidence>
<feature type="region of interest" description="Disordered" evidence="1">
    <location>
        <begin position="1"/>
        <end position="23"/>
    </location>
</feature>
<feature type="domain" description="DUF2087" evidence="2">
    <location>
        <begin position="66"/>
        <end position="136"/>
    </location>
</feature>
<name>A0A1W2FG68_KIBAR</name>
<evidence type="ECO:0000313" key="4">
    <source>
        <dbReference type="Proteomes" id="UP000192674"/>
    </source>
</evidence>
<gene>
    <name evidence="3" type="ORF">SAMN05661093_06698</name>
</gene>
<dbReference type="EMBL" id="FWXV01000006">
    <property type="protein sequence ID" value="SMD21045.1"/>
    <property type="molecule type" value="Genomic_DNA"/>
</dbReference>
<dbReference type="Pfam" id="PF09860">
    <property type="entry name" value="DUF2087"/>
    <property type="match status" value="1"/>
</dbReference>
<protein>
    <recommendedName>
        <fullName evidence="2">DUF2087 domain-containing protein</fullName>
    </recommendedName>
</protein>
<dbReference type="AlphaFoldDB" id="A0A1W2FG68"/>
<evidence type="ECO:0000259" key="2">
    <source>
        <dbReference type="Pfam" id="PF09860"/>
    </source>
</evidence>
<proteinExistence type="predicted"/>
<dbReference type="OrthoDB" id="529288at2"/>
<keyword evidence="4" id="KW-1185">Reference proteome</keyword>
<dbReference type="Proteomes" id="UP000192674">
    <property type="component" value="Unassembled WGS sequence"/>
</dbReference>
<accession>A0A1W2FG68</accession>
<organism evidence="3 4">
    <name type="scientific">Kibdelosporangium aridum</name>
    <dbReference type="NCBI Taxonomy" id="2030"/>
    <lineage>
        <taxon>Bacteria</taxon>
        <taxon>Bacillati</taxon>
        <taxon>Actinomycetota</taxon>
        <taxon>Actinomycetes</taxon>
        <taxon>Pseudonocardiales</taxon>
        <taxon>Pseudonocardiaceae</taxon>
        <taxon>Kibdelosporangium</taxon>
    </lineage>
</organism>
<dbReference type="InterPro" id="IPR018656">
    <property type="entry name" value="DUF2087"/>
</dbReference>
<evidence type="ECO:0000313" key="3">
    <source>
        <dbReference type="EMBL" id="SMD21045.1"/>
    </source>
</evidence>
<reference evidence="3 4" key="1">
    <citation type="submission" date="2017-04" db="EMBL/GenBank/DDBJ databases">
        <authorList>
            <person name="Afonso C.L."/>
            <person name="Miller P.J."/>
            <person name="Scott M.A."/>
            <person name="Spackman E."/>
            <person name="Goraichik I."/>
            <person name="Dimitrov K.M."/>
            <person name="Suarez D.L."/>
            <person name="Swayne D.E."/>
        </authorList>
    </citation>
    <scope>NUCLEOTIDE SEQUENCE [LARGE SCALE GENOMIC DNA]</scope>
    <source>
        <strain evidence="3 4">DSM 43828</strain>
    </source>
</reference>